<dbReference type="Pfam" id="PF04511">
    <property type="entry name" value="DER1"/>
    <property type="match status" value="1"/>
</dbReference>
<gene>
    <name evidence="9" type="ORF">H0H81_007825</name>
</gene>
<feature type="transmembrane region" description="Helical" evidence="7">
    <location>
        <begin position="53"/>
        <end position="76"/>
    </location>
</feature>
<proteinExistence type="inferred from homology"/>
<keyword evidence="5 7" id="KW-1133">Transmembrane helix</keyword>
<dbReference type="Proteomes" id="UP000717328">
    <property type="component" value="Unassembled WGS sequence"/>
</dbReference>
<accession>A0A9P7K395</accession>
<feature type="transmembrane region" description="Helical" evidence="7">
    <location>
        <begin position="20"/>
        <end position="41"/>
    </location>
</feature>
<evidence type="ECO:0000256" key="1">
    <source>
        <dbReference type="ARBA" id="ARBA00004477"/>
    </source>
</evidence>
<evidence type="ECO:0000256" key="2">
    <source>
        <dbReference type="ARBA" id="ARBA00008917"/>
    </source>
</evidence>
<evidence type="ECO:0000256" key="3">
    <source>
        <dbReference type="ARBA" id="ARBA00022692"/>
    </source>
</evidence>
<reference evidence="9" key="1">
    <citation type="submission" date="2021-02" db="EMBL/GenBank/DDBJ databases">
        <authorList>
            <person name="Nieuwenhuis M."/>
            <person name="Van De Peppel L.J.J."/>
        </authorList>
    </citation>
    <scope>NUCLEOTIDE SEQUENCE</scope>
    <source>
        <strain evidence="9">D49</strain>
    </source>
</reference>
<comment type="subcellular location">
    <subcellularLocation>
        <location evidence="1 7">Endoplasmic reticulum membrane</location>
        <topology evidence="1 7">Multi-pass membrane protein</topology>
    </subcellularLocation>
</comment>
<evidence type="ECO:0000256" key="4">
    <source>
        <dbReference type="ARBA" id="ARBA00022824"/>
    </source>
</evidence>
<feature type="region of interest" description="Disordered" evidence="8">
    <location>
        <begin position="237"/>
        <end position="267"/>
    </location>
</feature>
<comment type="function">
    <text evidence="7">May be involved in the degradation of misfolded endoplasmic reticulum (ER) luminal proteins.</text>
</comment>
<feature type="compositionally biased region" description="Low complexity" evidence="8">
    <location>
        <begin position="237"/>
        <end position="246"/>
    </location>
</feature>
<evidence type="ECO:0000256" key="5">
    <source>
        <dbReference type="ARBA" id="ARBA00022989"/>
    </source>
</evidence>
<evidence type="ECO:0000256" key="7">
    <source>
        <dbReference type="RuleBase" id="RU363059"/>
    </source>
</evidence>
<reference evidence="9" key="2">
    <citation type="submission" date="2021-10" db="EMBL/GenBank/DDBJ databases">
        <title>Phylogenomics reveals ancestral predisposition of the termite-cultivated fungus Termitomyces towards a domesticated lifestyle.</title>
        <authorList>
            <person name="Auxier B."/>
            <person name="Grum-Grzhimaylo A."/>
            <person name="Cardenas M.E."/>
            <person name="Lodge J.D."/>
            <person name="Laessoe T."/>
            <person name="Pedersen O."/>
            <person name="Smith M.E."/>
            <person name="Kuyper T.W."/>
            <person name="Franco-Molano E.A."/>
            <person name="Baroni T.J."/>
            <person name="Aanen D.K."/>
        </authorList>
    </citation>
    <scope>NUCLEOTIDE SEQUENCE</scope>
    <source>
        <strain evidence="9">D49</strain>
    </source>
</reference>
<feature type="transmembrane region" description="Helical" evidence="7">
    <location>
        <begin position="167"/>
        <end position="187"/>
    </location>
</feature>
<protein>
    <recommendedName>
        <fullName evidence="7">Derlin</fullName>
    </recommendedName>
</protein>
<dbReference type="EMBL" id="JABCKI010005925">
    <property type="protein sequence ID" value="KAG5636491.1"/>
    <property type="molecule type" value="Genomic_DNA"/>
</dbReference>
<dbReference type="InterPro" id="IPR035952">
    <property type="entry name" value="Rhomboid-like_sf"/>
</dbReference>
<dbReference type="AlphaFoldDB" id="A0A9P7K395"/>
<sequence length="267" mass="28373">MEGLTAELRKIPPVTRILCASSLLVTVPTLMNIVSAYKVLYNYDLVFKKMQLWRLYTSFFLGSSGINYIFDLVMLYRTVDQLESGAYSRRSSDLAYQLLFVGGSIIVATIPLNGMVFFRPLLVSLIYLSSALAPAGAQTSLMGLITLPIKYLPYTVIGMDLLMGGPAYAAQAVAGAVVGHAWWWSVWGSTPGVRGALSRYAVAPAWMRNLIGEGGAPPPPPGQAGAGVAGGVHIVPPRRTLVTPGPTTGGSSGSGYNWGSGRKLGNS</sequence>
<comment type="similarity">
    <text evidence="2 7">Belongs to the derlin family.</text>
</comment>
<keyword evidence="4 7" id="KW-0256">Endoplasmic reticulum</keyword>
<name>A0A9P7K395_9AGAR</name>
<evidence type="ECO:0000256" key="8">
    <source>
        <dbReference type="SAM" id="MobiDB-lite"/>
    </source>
</evidence>
<dbReference type="GO" id="GO:0005789">
    <property type="term" value="C:endoplasmic reticulum membrane"/>
    <property type="evidence" value="ECO:0007669"/>
    <property type="project" value="UniProtKB-SubCell"/>
</dbReference>
<evidence type="ECO:0000256" key="6">
    <source>
        <dbReference type="ARBA" id="ARBA00023136"/>
    </source>
</evidence>
<dbReference type="PANTHER" id="PTHR11009">
    <property type="entry name" value="DER1-LIKE PROTEIN, DERLIN"/>
    <property type="match status" value="1"/>
</dbReference>
<comment type="caution">
    <text evidence="9">The sequence shown here is derived from an EMBL/GenBank/DDBJ whole genome shotgun (WGS) entry which is preliminary data.</text>
</comment>
<keyword evidence="10" id="KW-1185">Reference proteome</keyword>
<evidence type="ECO:0000313" key="10">
    <source>
        <dbReference type="Proteomes" id="UP000717328"/>
    </source>
</evidence>
<keyword evidence="6 7" id="KW-0472">Membrane</keyword>
<dbReference type="GO" id="GO:0006950">
    <property type="term" value="P:response to stress"/>
    <property type="evidence" value="ECO:0007669"/>
    <property type="project" value="UniProtKB-ARBA"/>
</dbReference>
<organism evidence="9 10">
    <name type="scientific">Sphagnurus paluster</name>
    <dbReference type="NCBI Taxonomy" id="117069"/>
    <lineage>
        <taxon>Eukaryota</taxon>
        <taxon>Fungi</taxon>
        <taxon>Dikarya</taxon>
        <taxon>Basidiomycota</taxon>
        <taxon>Agaricomycotina</taxon>
        <taxon>Agaricomycetes</taxon>
        <taxon>Agaricomycetidae</taxon>
        <taxon>Agaricales</taxon>
        <taxon>Tricholomatineae</taxon>
        <taxon>Lyophyllaceae</taxon>
        <taxon>Sphagnurus</taxon>
    </lineage>
</organism>
<feature type="compositionally biased region" description="Gly residues" evidence="8">
    <location>
        <begin position="247"/>
        <end position="258"/>
    </location>
</feature>
<feature type="transmembrane region" description="Helical" evidence="7">
    <location>
        <begin position="96"/>
        <end position="118"/>
    </location>
</feature>
<evidence type="ECO:0000313" key="9">
    <source>
        <dbReference type="EMBL" id="KAG5636491.1"/>
    </source>
</evidence>
<keyword evidence="3 7" id="KW-0812">Transmembrane</keyword>
<dbReference type="OrthoDB" id="1716531at2759"/>
<dbReference type="SUPFAM" id="SSF144091">
    <property type="entry name" value="Rhomboid-like"/>
    <property type="match status" value="1"/>
</dbReference>
<feature type="transmembrane region" description="Helical" evidence="7">
    <location>
        <begin position="125"/>
        <end position="147"/>
    </location>
</feature>
<dbReference type="InterPro" id="IPR007599">
    <property type="entry name" value="DER1"/>
</dbReference>